<dbReference type="EMBL" id="CP016893">
    <property type="protein sequence ID" value="AST59134.1"/>
    <property type="molecule type" value="Genomic_DNA"/>
</dbReference>
<dbReference type="GO" id="GO:0004337">
    <property type="term" value="F:(2E,6E)-farnesyl diphosphate synthase activity"/>
    <property type="evidence" value="ECO:0007669"/>
    <property type="project" value="UniProtKB-EC"/>
</dbReference>
<evidence type="ECO:0000313" key="13">
    <source>
        <dbReference type="EMBL" id="AST59134.1"/>
    </source>
</evidence>
<comment type="similarity">
    <text evidence="2 12">Belongs to the FPP/GGPP synthase family.</text>
</comment>
<dbReference type="NCBIfam" id="NF045485">
    <property type="entry name" value="FPPsyn"/>
    <property type="match status" value="1"/>
</dbReference>
<dbReference type="PROSITE" id="PS00444">
    <property type="entry name" value="POLYPRENYL_SYNTHASE_2"/>
    <property type="match status" value="1"/>
</dbReference>
<organism evidence="13 14">
    <name type="scientific">Thermoanaerobacterium thermosaccharolyticum</name>
    <name type="common">Clostridium thermosaccharolyticum</name>
    <dbReference type="NCBI Taxonomy" id="1517"/>
    <lineage>
        <taxon>Bacteria</taxon>
        <taxon>Bacillati</taxon>
        <taxon>Bacillota</taxon>
        <taxon>Clostridia</taxon>
        <taxon>Thermoanaerobacterales</taxon>
        <taxon>Thermoanaerobacteraceae</taxon>
        <taxon>Thermoanaerobacterium</taxon>
    </lineage>
</organism>
<evidence type="ECO:0000256" key="9">
    <source>
        <dbReference type="ARBA" id="ARBA00032380"/>
    </source>
</evidence>
<reference evidence="13 14" key="1">
    <citation type="submission" date="2016-08" db="EMBL/GenBank/DDBJ databases">
        <title>A novel genetic cassette of butanologenic Thermoanaerobacterium thermosaccharolyticum that directly convert cellulose to butanol.</title>
        <authorList>
            <person name="Li T."/>
            <person name="He J."/>
        </authorList>
    </citation>
    <scope>NUCLEOTIDE SEQUENCE [LARGE SCALE GENOMIC DNA]</scope>
    <source>
        <strain evidence="13 14">TG57</strain>
    </source>
</reference>
<gene>
    <name evidence="13" type="ORF">Thert_03409</name>
</gene>
<protein>
    <recommendedName>
        <fullName evidence="4">Farnesyl diphosphate synthase</fullName>
        <ecNumber evidence="3">2.5.1.10</ecNumber>
    </recommendedName>
    <alternativeName>
        <fullName evidence="10">(2E,6E)-farnesyl diphosphate synthase</fullName>
    </alternativeName>
    <alternativeName>
        <fullName evidence="9">Geranyltranstransferase</fullName>
    </alternativeName>
</protein>
<keyword evidence="6" id="KW-0479">Metal-binding</keyword>
<dbReference type="SFLD" id="SFLDS00005">
    <property type="entry name" value="Isoprenoid_Synthase_Type_I"/>
    <property type="match status" value="1"/>
</dbReference>
<evidence type="ECO:0000313" key="14">
    <source>
        <dbReference type="Proteomes" id="UP000214975"/>
    </source>
</evidence>
<dbReference type="InterPro" id="IPR000092">
    <property type="entry name" value="Polyprenyl_synt"/>
</dbReference>
<dbReference type="CDD" id="cd00685">
    <property type="entry name" value="Trans_IPPS_HT"/>
    <property type="match status" value="1"/>
</dbReference>
<evidence type="ECO:0000256" key="11">
    <source>
        <dbReference type="ARBA" id="ARBA00049399"/>
    </source>
</evidence>
<dbReference type="PANTHER" id="PTHR43281">
    <property type="entry name" value="FARNESYL DIPHOSPHATE SYNTHASE"/>
    <property type="match status" value="1"/>
</dbReference>
<evidence type="ECO:0000256" key="3">
    <source>
        <dbReference type="ARBA" id="ARBA00012439"/>
    </source>
</evidence>
<dbReference type="InterPro" id="IPR033749">
    <property type="entry name" value="Polyprenyl_synt_CS"/>
</dbReference>
<dbReference type="FunFam" id="1.10.600.10:FF:000001">
    <property type="entry name" value="Geranylgeranyl diphosphate synthase"/>
    <property type="match status" value="1"/>
</dbReference>
<name>A0A223I3L2_THETR</name>
<dbReference type="InterPro" id="IPR008949">
    <property type="entry name" value="Isoprenoid_synthase_dom_sf"/>
</dbReference>
<dbReference type="Pfam" id="PF00348">
    <property type="entry name" value="polyprenyl_synt"/>
    <property type="match status" value="1"/>
</dbReference>
<dbReference type="EC" id="2.5.1.10" evidence="3"/>
<dbReference type="GO" id="GO:0046872">
    <property type="term" value="F:metal ion binding"/>
    <property type="evidence" value="ECO:0007669"/>
    <property type="project" value="UniProtKB-KW"/>
</dbReference>
<dbReference type="InterPro" id="IPR053378">
    <property type="entry name" value="Prenyl_diphosphate_synthase"/>
</dbReference>
<dbReference type="PANTHER" id="PTHR43281:SF1">
    <property type="entry name" value="FARNESYL DIPHOSPHATE SYNTHASE"/>
    <property type="match status" value="1"/>
</dbReference>
<keyword evidence="8" id="KW-0414">Isoprene biosynthesis</keyword>
<evidence type="ECO:0000256" key="2">
    <source>
        <dbReference type="ARBA" id="ARBA00006706"/>
    </source>
</evidence>
<sequence>MFDDILMEKIEYINNGLNKLLDIDDKPEILYDAMRYSVFAGGKRLRPVLCISSCELVGGDRDDALPVACAIEFIHTYSLIHDDLPAMDNDDLRRGKPTNHKVYGEALAILAGDALLNYGFEVLIHHALDSANCQNILRAIEEIAHAAGCHGMIGGQVVDLLSENKNITEEELKFMHDHKTGALIKASVVAGSIMGGADDETIKKLSDYAEYIGLAFQIKDDILDVLGDESKLGKNVKSDLENGKSTFVSVFGLQRSISLVKELTASAIRILDDFGEKSEFLKSLTKYMADRDS</sequence>
<evidence type="ECO:0000256" key="6">
    <source>
        <dbReference type="ARBA" id="ARBA00022723"/>
    </source>
</evidence>
<evidence type="ECO:0000256" key="1">
    <source>
        <dbReference type="ARBA" id="ARBA00001946"/>
    </source>
</evidence>
<dbReference type="RefSeq" id="WP_094398059.1">
    <property type="nucleotide sequence ID" value="NZ_CP016893.1"/>
</dbReference>
<dbReference type="AlphaFoldDB" id="A0A223I3L2"/>
<dbReference type="SFLD" id="SFLDG01017">
    <property type="entry name" value="Polyprenyl_Transferase_Like"/>
    <property type="match status" value="1"/>
</dbReference>
<comment type="cofactor">
    <cofactor evidence="1">
        <name>Mg(2+)</name>
        <dbReference type="ChEBI" id="CHEBI:18420"/>
    </cofactor>
</comment>
<dbReference type="GO" id="GO:0016114">
    <property type="term" value="P:terpenoid biosynthetic process"/>
    <property type="evidence" value="ECO:0007669"/>
    <property type="project" value="UniProtKB-ARBA"/>
</dbReference>
<dbReference type="PROSITE" id="PS00723">
    <property type="entry name" value="POLYPRENYL_SYNTHASE_1"/>
    <property type="match status" value="1"/>
</dbReference>
<evidence type="ECO:0000256" key="12">
    <source>
        <dbReference type="RuleBase" id="RU004466"/>
    </source>
</evidence>
<dbReference type="Proteomes" id="UP000214975">
    <property type="component" value="Chromosome"/>
</dbReference>
<accession>A0A223I3L2</accession>
<evidence type="ECO:0000256" key="5">
    <source>
        <dbReference type="ARBA" id="ARBA00022679"/>
    </source>
</evidence>
<proteinExistence type="inferred from homology"/>
<evidence type="ECO:0000256" key="10">
    <source>
        <dbReference type="ARBA" id="ARBA00032873"/>
    </source>
</evidence>
<evidence type="ECO:0000256" key="8">
    <source>
        <dbReference type="ARBA" id="ARBA00023229"/>
    </source>
</evidence>
<evidence type="ECO:0000256" key="4">
    <source>
        <dbReference type="ARBA" id="ARBA00015100"/>
    </source>
</evidence>
<keyword evidence="5 12" id="KW-0808">Transferase</keyword>
<dbReference type="GO" id="GO:0005737">
    <property type="term" value="C:cytoplasm"/>
    <property type="evidence" value="ECO:0007669"/>
    <property type="project" value="UniProtKB-ARBA"/>
</dbReference>
<comment type="catalytic activity">
    <reaction evidence="11">
        <text>isopentenyl diphosphate + (2E)-geranyl diphosphate = (2E,6E)-farnesyl diphosphate + diphosphate</text>
        <dbReference type="Rhea" id="RHEA:19361"/>
        <dbReference type="ChEBI" id="CHEBI:33019"/>
        <dbReference type="ChEBI" id="CHEBI:58057"/>
        <dbReference type="ChEBI" id="CHEBI:128769"/>
        <dbReference type="ChEBI" id="CHEBI:175763"/>
        <dbReference type="EC" id="2.5.1.10"/>
    </reaction>
</comment>
<dbReference type="SUPFAM" id="SSF48576">
    <property type="entry name" value="Terpenoid synthases"/>
    <property type="match status" value="1"/>
</dbReference>
<evidence type="ECO:0000256" key="7">
    <source>
        <dbReference type="ARBA" id="ARBA00022842"/>
    </source>
</evidence>
<dbReference type="Gene3D" id="1.10.600.10">
    <property type="entry name" value="Farnesyl Diphosphate Synthase"/>
    <property type="match status" value="1"/>
</dbReference>
<keyword evidence="7" id="KW-0460">Magnesium</keyword>